<name>A0AC60PXT2_IXOPE</name>
<protein>
    <submittedName>
        <fullName evidence="1">Uncharacterized protein</fullName>
    </submittedName>
</protein>
<evidence type="ECO:0000313" key="2">
    <source>
        <dbReference type="Proteomes" id="UP000805193"/>
    </source>
</evidence>
<accession>A0AC60PXT2</accession>
<evidence type="ECO:0000313" key="1">
    <source>
        <dbReference type="EMBL" id="KAG0425872.1"/>
    </source>
</evidence>
<keyword evidence="2" id="KW-1185">Reference proteome</keyword>
<proteinExistence type="predicted"/>
<organism evidence="1 2">
    <name type="scientific">Ixodes persulcatus</name>
    <name type="common">Taiga tick</name>
    <dbReference type="NCBI Taxonomy" id="34615"/>
    <lineage>
        <taxon>Eukaryota</taxon>
        <taxon>Metazoa</taxon>
        <taxon>Ecdysozoa</taxon>
        <taxon>Arthropoda</taxon>
        <taxon>Chelicerata</taxon>
        <taxon>Arachnida</taxon>
        <taxon>Acari</taxon>
        <taxon>Parasitiformes</taxon>
        <taxon>Ixodida</taxon>
        <taxon>Ixodoidea</taxon>
        <taxon>Ixodidae</taxon>
        <taxon>Ixodinae</taxon>
        <taxon>Ixodes</taxon>
    </lineage>
</organism>
<gene>
    <name evidence="1" type="ORF">HPB47_026982</name>
</gene>
<comment type="caution">
    <text evidence="1">The sequence shown here is derived from an EMBL/GenBank/DDBJ whole genome shotgun (WGS) entry which is preliminary data.</text>
</comment>
<reference evidence="1 2" key="1">
    <citation type="journal article" date="2020" name="Cell">
        <title>Large-Scale Comparative Analyses of Tick Genomes Elucidate Their Genetic Diversity and Vector Capacities.</title>
        <authorList>
            <consortium name="Tick Genome and Microbiome Consortium (TIGMIC)"/>
            <person name="Jia N."/>
            <person name="Wang J."/>
            <person name="Shi W."/>
            <person name="Du L."/>
            <person name="Sun Y."/>
            <person name="Zhan W."/>
            <person name="Jiang J.F."/>
            <person name="Wang Q."/>
            <person name="Zhang B."/>
            <person name="Ji P."/>
            <person name="Bell-Sakyi L."/>
            <person name="Cui X.M."/>
            <person name="Yuan T.T."/>
            <person name="Jiang B.G."/>
            <person name="Yang W.F."/>
            <person name="Lam T.T."/>
            <person name="Chang Q.C."/>
            <person name="Ding S.J."/>
            <person name="Wang X.J."/>
            <person name="Zhu J.G."/>
            <person name="Ruan X.D."/>
            <person name="Zhao L."/>
            <person name="Wei J.T."/>
            <person name="Ye R.Z."/>
            <person name="Que T.C."/>
            <person name="Du C.H."/>
            <person name="Zhou Y.H."/>
            <person name="Cheng J.X."/>
            <person name="Dai P.F."/>
            <person name="Guo W.B."/>
            <person name="Han X.H."/>
            <person name="Huang E.J."/>
            <person name="Li L.F."/>
            <person name="Wei W."/>
            <person name="Gao Y.C."/>
            <person name="Liu J.Z."/>
            <person name="Shao H.Z."/>
            <person name="Wang X."/>
            <person name="Wang C.C."/>
            <person name="Yang T.C."/>
            <person name="Huo Q.B."/>
            <person name="Li W."/>
            <person name="Chen H.Y."/>
            <person name="Chen S.E."/>
            <person name="Zhou L.G."/>
            <person name="Ni X.B."/>
            <person name="Tian J.H."/>
            <person name="Sheng Y."/>
            <person name="Liu T."/>
            <person name="Pan Y.S."/>
            <person name="Xia L.Y."/>
            <person name="Li J."/>
            <person name="Zhao F."/>
            <person name="Cao W.C."/>
        </authorList>
    </citation>
    <scope>NUCLEOTIDE SEQUENCE [LARGE SCALE GENOMIC DNA]</scope>
    <source>
        <strain evidence="1">Iper-2018</strain>
    </source>
</reference>
<sequence>MDTVVLTNQAPASQGSDTNADDTGQEDDDASDCQAVATSSTVSASESPKLGLGRDRSSWASKDPEAEASQLQALANERARALAYVGAYKLADVTEATWHEEKIVLTRHKGHFLSFMGRAVGRRTLLHPLETLFLVESGQLTLKRDGVPVSLPAAYELLLDGRDDVDQYRVYAHLLRAGYVVLLPRRTPKPPPEASPEAQSSPLGSSAEDSDDDDDDVVCHEDNDSVLDVVPVIPAKQAKTDAAELNSSVPDPAVGVSKESKRLRPARPRPRGQTPSQRPHRDHRPAPQDDGYPSALPRLPQGSAHPWSQLKGGLAAAQRTRALLGGEGALLWTGPIKPVARTLDVYLAAVDFRKTCPGPPEYRVAMVRWDEGVPTLRDLVHSSLGDGVPLVFASVDTSGQVQLFALEPLVAPRFAPGP</sequence>
<dbReference type="Proteomes" id="UP000805193">
    <property type="component" value="Unassembled WGS sequence"/>
</dbReference>
<dbReference type="EMBL" id="JABSTQ010009790">
    <property type="protein sequence ID" value="KAG0425872.1"/>
    <property type="molecule type" value="Genomic_DNA"/>
</dbReference>